<evidence type="ECO:0000256" key="6">
    <source>
        <dbReference type="RuleBase" id="RU363077"/>
    </source>
</evidence>
<reference evidence="8 9" key="1">
    <citation type="submission" date="2021-05" db="EMBL/GenBank/DDBJ databases">
        <title>Genome Assembly of Synthetic Allotetraploid Brassica napus Reveals Homoeologous Exchanges between Subgenomes.</title>
        <authorList>
            <person name="Davis J.T."/>
        </authorList>
    </citation>
    <scope>NUCLEOTIDE SEQUENCE [LARGE SCALE GENOMIC DNA]</scope>
    <source>
        <strain evidence="9">cv. Da-Ae</strain>
        <tissue evidence="8">Seedling</tissue>
    </source>
</reference>
<dbReference type="InterPro" id="IPR030184">
    <property type="entry name" value="WAT1-related"/>
</dbReference>
<comment type="subcellular location">
    <subcellularLocation>
        <location evidence="1 6">Membrane</location>
        <topology evidence="1 6">Multi-pass membrane protein</topology>
    </subcellularLocation>
</comment>
<accession>A0ABQ7XNX5</accession>
<evidence type="ECO:0000256" key="3">
    <source>
        <dbReference type="ARBA" id="ARBA00022692"/>
    </source>
</evidence>
<comment type="caution">
    <text evidence="8">The sequence shown here is derived from an EMBL/GenBank/DDBJ whole genome shotgun (WGS) entry which is preliminary data.</text>
</comment>
<protein>
    <recommendedName>
        <fullName evidence="6">WAT1-related protein</fullName>
    </recommendedName>
</protein>
<dbReference type="Proteomes" id="UP000824890">
    <property type="component" value="Unassembled WGS sequence"/>
</dbReference>
<feature type="transmembrane region" description="Helical" evidence="6">
    <location>
        <begin position="230"/>
        <end position="251"/>
    </location>
</feature>
<feature type="transmembrane region" description="Helical" evidence="6">
    <location>
        <begin position="16"/>
        <end position="35"/>
    </location>
</feature>
<comment type="similarity">
    <text evidence="2 6">Belongs to the drug/metabolite transporter (DMT) superfamily. Plant drug/metabolite exporter (P-DME) (TC 2.A.7.4) family.</text>
</comment>
<feature type="transmembrane region" description="Helical" evidence="6">
    <location>
        <begin position="295"/>
        <end position="315"/>
    </location>
</feature>
<evidence type="ECO:0000256" key="4">
    <source>
        <dbReference type="ARBA" id="ARBA00022989"/>
    </source>
</evidence>
<dbReference type="PANTHER" id="PTHR31218">
    <property type="entry name" value="WAT1-RELATED PROTEIN"/>
    <property type="match status" value="1"/>
</dbReference>
<keyword evidence="5 6" id="KW-0472">Membrane</keyword>
<keyword evidence="9" id="KW-1185">Reference proteome</keyword>
<feature type="domain" description="EamA" evidence="7">
    <location>
        <begin position="22"/>
        <end position="159"/>
    </location>
</feature>
<feature type="transmembrane region" description="Helical" evidence="6">
    <location>
        <begin position="111"/>
        <end position="137"/>
    </location>
</feature>
<dbReference type="InterPro" id="IPR000620">
    <property type="entry name" value="EamA_dom"/>
</dbReference>
<proteinExistence type="inferred from homology"/>
<gene>
    <name evidence="8" type="ORF">HID58_085908</name>
</gene>
<evidence type="ECO:0000259" key="7">
    <source>
        <dbReference type="Pfam" id="PF00892"/>
    </source>
</evidence>
<sequence length="378" mass="41797">MQTQNMGLMEARWENIVPFIAMALMEACTIALTILAKTALTGGMSPFVFIVYTNALGSLLLLPYSFFFHRDERDDEPFLTKPSVVRIFLLGFTGVFLYQNLAFLGLSYSSPIVVCAMGLQSPAFSFLLSIALGEGGLGWECKRTRGRVIGTLICFTGAFVEVIYLGPFIRPSPSSSPNSNFLTTISHYLTFFKNSDNWALGSLFLACATLSISIWNIIQLDTVQKYPQVMKVVSAYSLAGTLQCAIFSAFMEPDLSAWKLELNMDFYLIIATGIFGSIIRTSVQVKCSKMKGPYYVPLFKPFGILWASIFGTSFFVNSLHYGSVLGAAIAGTGYLLIMWSQVQRDVQKDMVEEKVNHQLDSDDQITPLLLGNGDVDQV</sequence>
<keyword evidence="3 6" id="KW-0812">Transmembrane</keyword>
<name>A0ABQ7XNX5_BRANA</name>
<feature type="transmembrane region" description="Helical" evidence="6">
    <location>
        <begin position="198"/>
        <end position="218"/>
    </location>
</feature>
<feature type="transmembrane region" description="Helical" evidence="6">
    <location>
        <begin position="149"/>
        <end position="169"/>
    </location>
</feature>
<organism evidence="8 9">
    <name type="scientific">Brassica napus</name>
    <name type="common">Rape</name>
    <dbReference type="NCBI Taxonomy" id="3708"/>
    <lineage>
        <taxon>Eukaryota</taxon>
        <taxon>Viridiplantae</taxon>
        <taxon>Streptophyta</taxon>
        <taxon>Embryophyta</taxon>
        <taxon>Tracheophyta</taxon>
        <taxon>Spermatophyta</taxon>
        <taxon>Magnoliopsida</taxon>
        <taxon>eudicotyledons</taxon>
        <taxon>Gunneridae</taxon>
        <taxon>Pentapetalae</taxon>
        <taxon>rosids</taxon>
        <taxon>malvids</taxon>
        <taxon>Brassicales</taxon>
        <taxon>Brassicaceae</taxon>
        <taxon>Brassiceae</taxon>
        <taxon>Brassica</taxon>
    </lineage>
</organism>
<keyword evidence="4 6" id="KW-1133">Transmembrane helix</keyword>
<feature type="transmembrane region" description="Helical" evidence="6">
    <location>
        <begin position="266"/>
        <end position="283"/>
    </location>
</feature>
<evidence type="ECO:0000256" key="1">
    <source>
        <dbReference type="ARBA" id="ARBA00004141"/>
    </source>
</evidence>
<feature type="transmembrane region" description="Helical" evidence="6">
    <location>
        <begin position="87"/>
        <end position="105"/>
    </location>
</feature>
<feature type="transmembrane region" description="Helical" evidence="6">
    <location>
        <begin position="47"/>
        <end position="67"/>
    </location>
</feature>
<evidence type="ECO:0000256" key="2">
    <source>
        <dbReference type="ARBA" id="ARBA00007635"/>
    </source>
</evidence>
<evidence type="ECO:0000313" key="8">
    <source>
        <dbReference type="EMBL" id="KAH0857647.1"/>
    </source>
</evidence>
<evidence type="ECO:0000313" key="9">
    <source>
        <dbReference type="Proteomes" id="UP000824890"/>
    </source>
</evidence>
<dbReference type="Pfam" id="PF00892">
    <property type="entry name" value="EamA"/>
    <property type="match status" value="1"/>
</dbReference>
<dbReference type="EMBL" id="JAGKQM010000019">
    <property type="protein sequence ID" value="KAH0857647.1"/>
    <property type="molecule type" value="Genomic_DNA"/>
</dbReference>
<feature type="transmembrane region" description="Helical" evidence="6">
    <location>
        <begin position="321"/>
        <end position="340"/>
    </location>
</feature>
<evidence type="ECO:0000256" key="5">
    <source>
        <dbReference type="ARBA" id="ARBA00023136"/>
    </source>
</evidence>